<protein>
    <submittedName>
        <fullName evidence="2">Uncharacterized protein</fullName>
    </submittedName>
</protein>
<name>A0A9P7H120_9HYPO</name>
<dbReference type="EMBL" id="JAGPUO010000012">
    <property type="protein sequence ID" value="KAG5659120.1"/>
    <property type="molecule type" value="Genomic_DNA"/>
</dbReference>
<sequence length="1402" mass="156122">MNENTEIKDFDVALVPMQLDAFVLNPAVCGTGRDDDTTARICPITQPNYTFLRLDSFLLQSDVQNHVPLHNTAPASINSRLTDLGGRPEPKPLRHRHGVYVHWTLPRFYRSGVSSSDSVPESRRKAERRRRGMDAASASSGDNSSHTTPDFLQPPTRWIVVRKIELDTIKPESAKDAFKSKEYEAWVVDSDYVWSLEDIPTKTDLQTDVAPFVLGKAGTDININEQAEVFIGRKTPLAEWTENENPNVDPPDISLLRSGNQLFADFQMHNSNVFSILDNFEYGDSQESSYLDSAVANYYVLGWHWKENVDPLWKSGGNVIDGAKVTHGESLQSLFMTLKGTDEANPDPWMSLSSQLRILCHSCIYDVSWDHANKPTHVPADDFSQRLRDQQQAAVAVGTTPMDALLAYCHARGNASDGSDDVAKLEEDILALESLLQARDDGVEGQREAKDSVYNWSYTRSPGGTKYFFAESDSTSSNQPNEPEPAAISSLNQLNLTQALLDSCNRAMLEYRWDMFSLWWKYASDLGQSNSQGNDQNEGFNREAGRISTRINGLQTRIRQLETQVGNMLKSNLLAHVESTSEPVFYGGNDPTVLIGGIPSGWALDYLDNLSIRAPYQTIASSQDLPSGLNTLAGLVNDKLPSVFGAASKALLTEFHVLRPDSHDSGTAPEGTFYPQFHDQLTTDQRWRDRSSGRQPWFPLYAEWEVEYTHIPFEFWKLDEHAARHSEDRLVRYGITVPSNSETPPPLWDALSRWQGVKGQDVRVLSGRVLILPQPSFALGAKIKQLFQNTPPSILDEYLPEEDRNNLLVNVNELSYLSSPLSGFISGLVTQAEGSHLKPENKVVGPDGDSSYVLNAAAFNPAGLTEDRLKLIDGNSALTPYAALVNFTDSEHCPFKPVTHGQFRFRKFNVIDKFGQTLMAIDQKPRVAGPPPVYPCISNFYAPQEVTLDGKKYANTVIQDRSEQTEFIQLPPQINQPARINAKFVTRTADDPSSSQGSMWRPVTEWESPIWGWVITNYANYGIQFFLPNGTFYREVRVGGPLGTLQSPKWLPFSPDPDTQPTPDTRELDALISKLVDPKYLLGFWGMITMAQQKLPPAPGAYAQFLNSIVGKPLALVNTGWSVELSGPPLEIQSTLSKVTDPERTLLKPSDPDSKTPFYELQLRLGNEEAGYDGLVGYFDTTTPGSDQLNYDQIKTFFFPDAEPTEPLIGLNTEQYPVFEPFWQPPFSDSPPVIDPVAFEDQRNSRMSIFGAILDPFTPVHAYSSFLPAAELLLPPWTWQKAMDTMTAFFHAGPLTMPVGDVPGYLESEKLTSQNARDVPMRTLLLPSLGGGDWSWFQPYAEGQSVRGTTKGDDNGDSQAVYNAFGIEKKGDLMTPAFQDGPYAAIEGFLQLRNPIMAPAKP</sequence>
<keyword evidence="3" id="KW-1185">Reference proteome</keyword>
<evidence type="ECO:0000256" key="1">
    <source>
        <dbReference type="SAM" id="MobiDB-lite"/>
    </source>
</evidence>
<feature type="compositionally biased region" description="Low complexity" evidence="1">
    <location>
        <begin position="134"/>
        <end position="145"/>
    </location>
</feature>
<accession>A0A9P7H120</accession>
<dbReference type="Proteomes" id="UP000782241">
    <property type="component" value="Unassembled WGS sequence"/>
</dbReference>
<organism evidence="2 3">
    <name type="scientific">Fusarium avenaceum</name>
    <dbReference type="NCBI Taxonomy" id="40199"/>
    <lineage>
        <taxon>Eukaryota</taxon>
        <taxon>Fungi</taxon>
        <taxon>Dikarya</taxon>
        <taxon>Ascomycota</taxon>
        <taxon>Pezizomycotina</taxon>
        <taxon>Sordariomycetes</taxon>
        <taxon>Hypocreomycetidae</taxon>
        <taxon>Hypocreales</taxon>
        <taxon>Nectriaceae</taxon>
        <taxon>Fusarium</taxon>
        <taxon>Fusarium tricinctum species complex</taxon>
    </lineage>
</organism>
<proteinExistence type="predicted"/>
<evidence type="ECO:0000313" key="3">
    <source>
        <dbReference type="Proteomes" id="UP000782241"/>
    </source>
</evidence>
<feature type="region of interest" description="Disordered" evidence="1">
    <location>
        <begin position="112"/>
        <end position="152"/>
    </location>
</feature>
<comment type="caution">
    <text evidence="2">The sequence shown here is derived from an EMBL/GenBank/DDBJ whole genome shotgun (WGS) entry which is preliminary data.</text>
</comment>
<evidence type="ECO:0000313" key="2">
    <source>
        <dbReference type="EMBL" id="KAG5659120.1"/>
    </source>
</evidence>
<reference evidence="2" key="1">
    <citation type="submission" date="2021-04" db="EMBL/GenBank/DDBJ databases">
        <title>Draft genome of Fusarium avenaceum strain F156N33, isolated from an atmospheric sample in Virginia.</title>
        <authorList>
            <person name="Yang S."/>
            <person name="Vinatzer B.A."/>
            <person name="Coleman J."/>
        </authorList>
    </citation>
    <scope>NUCLEOTIDE SEQUENCE</scope>
    <source>
        <strain evidence="2">F156N33</strain>
    </source>
</reference>
<gene>
    <name evidence="2" type="ORF">KAF25_000322</name>
</gene>